<dbReference type="EMBL" id="HG994371">
    <property type="protein sequence ID" value="CAF1980922.1"/>
    <property type="molecule type" value="Genomic_DNA"/>
</dbReference>
<protein>
    <submittedName>
        <fullName evidence="1">(rape) hypothetical protein</fullName>
    </submittedName>
</protein>
<dbReference type="AlphaFoldDB" id="A0A816M6M7"/>
<evidence type="ECO:0000313" key="1">
    <source>
        <dbReference type="EMBL" id="CAF1980922.1"/>
    </source>
</evidence>
<organism evidence="1">
    <name type="scientific">Brassica napus</name>
    <name type="common">Rape</name>
    <dbReference type="NCBI Taxonomy" id="3708"/>
    <lineage>
        <taxon>Eukaryota</taxon>
        <taxon>Viridiplantae</taxon>
        <taxon>Streptophyta</taxon>
        <taxon>Embryophyta</taxon>
        <taxon>Tracheophyta</taxon>
        <taxon>Spermatophyta</taxon>
        <taxon>Magnoliopsida</taxon>
        <taxon>eudicotyledons</taxon>
        <taxon>Gunneridae</taxon>
        <taxon>Pentapetalae</taxon>
        <taxon>rosids</taxon>
        <taxon>malvids</taxon>
        <taxon>Brassicales</taxon>
        <taxon>Brassicaceae</taxon>
        <taxon>Brassiceae</taxon>
        <taxon>Brassica</taxon>
    </lineage>
</organism>
<sequence>MDPRSAQEQSFLDGKKTVAMKLLSLIEGRSSRVGISRWSDEESSLNHSKLILCFNNRSSQKLRFQTAALVKVRSSWSTS</sequence>
<reference evidence="1" key="1">
    <citation type="submission" date="2021-01" db="EMBL/GenBank/DDBJ databases">
        <authorList>
            <consortium name="Genoscope - CEA"/>
            <person name="William W."/>
        </authorList>
    </citation>
    <scope>NUCLEOTIDE SEQUENCE</scope>
</reference>
<dbReference type="Proteomes" id="UP001295469">
    <property type="component" value="Chromosome C07"/>
</dbReference>
<name>A0A816M6M7_BRANA</name>
<gene>
    <name evidence="1" type="ORF">DARMORV10_C07P22380.1</name>
</gene>
<proteinExistence type="predicted"/>
<accession>A0A816M6M7</accession>